<dbReference type="Pfam" id="PF05050">
    <property type="entry name" value="Methyltransf_21"/>
    <property type="match status" value="1"/>
</dbReference>
<sequence length="242" mass="26651">MRVKHELRRWVHRFGIDIVHYPLQDPLARTVKLLHHHRVQCVLDVGANDGGFATGIRELGYTGRIISFEPLEHPFKSLQRKASRDDKWDAMQYAIGDSKSEVTINVSGNAGLSSSVLPMLETHTDALPSSRYVGTEKVRQERLDELLPELGVGPGARTFLKVDVQGYESAVLDGASNLLSNGVIVGLQLELSLVPLYSGAMTYRDVLNRADRLGMTLMGLDPVFADPATGQLLQADAVFFAN</sequence>
<comment type="caution">
    <text evidence="2">The sequence shown here is derived from an EMBL/GenBank/DDBJ whole genome shotgun (WGS) entry which is preliminary data.</text>
</comment>
<reference evidence="2 3" key="1">
    <citation type="submission" date="2013-06" db="EMBL/GenBank/DDBJ databases">
        <title>The draft sequence of the Mycobacterium elephantis genome.</title>
        <authorList>
            <person name="Pettersson F.B."/>
            <person name="Das S."/>
            <person name="Dasgupta S."/>
            <person name="Bhattacharya A."/>
            <person name="Kirsebom L.A."/>
        </authorList>
    </citation>
    <scope>NUCLEOTIDE SEQUENCE [LARGE SCALE GENOMIC DNA]</scope>
    <source>
        <strain evidence="2 3">DSM 44368</strain>
    </source>
</reference>
<dbReference type="EMBL" id="ATDN01000040">
    <property type="protein sequence ID" value="RWA16968.1"/>
    <property type="molecule type" value="Genomic_DNA"/>
</dbReference>
<dbReference type="Gene3D" id="3.40.50.150">
    <property type="entry name" value="Vaccinia Virus protein VP39"/>
    <property type="match status" value="1"/>
</dbReference>
<dbReference type="InterPro" id="IPR029063">
    <property type="entry name" value="SAM-dependent_MTases_sf"/>
</dbReference>
<feature type="domain" description="Methyltransferase FkbM" evidence="1">
    <location>
        <begin position="44"/>
        <end position="208"/>
    </location>
</feature>
<name>A0A439DP16_9MYCO</name>
<dbReference type="NCBIfam" id="TIGR01444">
    <property type="entry name" value="fkbM_fam"/>
    <property type="match status" value="1"/>
</dbReference>
<organism evidence="2 3">
    <name type="scientific">Mycolicibacterium elephantis DSM 44368</name>
    <dbReference type="NCBI Taxonomy" id="1335622"/>
    <lineage>
        <taxon>Bacteria</taxon>
        <taxon>Bacillati</taxon>
        <taxon>Actinomycetota</taxon>
        <taxon>Actinomycetes</taxon>
        <taxon>Mycobacteriales</taxon>
        <taxon>Mycobacteriaceae</taxon>
        <taxon>Mycolicibacterium</taxon>
    </lineage>
</organism>
<dbReference type="PANTHER" id="PTHR36973">
    <property type="entry name" value="SLL1456 PROTEIN-RELATED"/>
    <property type="match status" value="1"/>
</dbReference>
<accession>A0A439DP16</accession>
<dbReference type="InterPro" id="IPR053188">
    <property type="entry name" value="FkbM_Methyltransferase"/>
</dbReference>
<proteinExistence type="predicted"/>
<evidence type="ECO:0000259" key="1">
    <source>
        <dbReference type="Pfam" id="PF05050"/>
    </source>
</evidence>
<dbReference type="PANTHER" id="PTHR36973:SF4">
    <property type="entry name" value="NODULATION PROTEIN"/>
    <property type="match status" value="1"/>
</dbReference>
<dbReference type="Proteomes" id="UP000287177">
    <property type="component" value="Unassembled WGS sequence"/>
</dbReference>
<dbReference type="InterPro" id="IPR006342">
    <property type="entry name" value="FkbM_mtfrase"/>
</dbReference>
<dbReference type="GO" id="GO:0008171">
    <property type="term" value="F:O-methyltransferase activity"/>
    <property type="evidence" value="ECO:0007669"/>
    <property type="project" value="TreeGrafter"/>
</dbReference>
<protein>
    <recommendedName>
        <fullName evidence="1">Methyltransferase FkbM domain-containing protein</fullName>
    </recommendedName>
</protein>
<keyword evidence="3" id="KW-1185">Reference proteome</keyword>
<dbReference type="SUPFAM" id="SSF53335">
    <property type="entry name" value="S-adenosyl-L-methionine-dependent methyltransferases"/>
    <property type="match status" value="1"/>
</dbReference>
<dbReference type="AlphaFoldDB" id="A0A439DP16"/>
<gene>
    <name evidence="2" type="ORF">MELE44368_26145</name>
</gene>
<evidence type="ECO:0000313" key="3">
    <source>
        <dbReference type="Proteomes" id="UP000287177"/>
    </source>
</evidence>
<evidence type="ECO:0000313" key="2">
    <source>
        <dbReference type="EMBL" id="RWA16968.1"/>
    </source>
</evidence>